<dbReference type="InterPro" id="IPR011528">
    <property type="entry name" value="NERD"/>
</dbReference>
<keyword evidence="3" id="KW-0614">Plasmid</keyword>
<dbReference type="Proteomes" id="UP000503440">
    <property type="component" value="Plasmid pB18-1"/>
</dbReference>
<dbReference type="Pfam" id="PF08378">
    <property type="entry name" value="NERD"/>
    <property type="match status" value="1"/>
</dbReference>
<evidence type="ECO:0000259" key="2">
    <source>
        <dbReference type="PROSITE" id="PS50965"/>
    </source>
</evidence>
<sequence length="266" mass="31051">MNIQKMIAWLKFLAKKYCVNGLKGIYAEKLVSGYLKLFFSHSKRLNNVTLPYGSYTSQIDNILINEYGVFVIEVKNYKGFITATQNHDKWFVRYSPHKNAKVFKINSPFHQNIAHCRAVASVLRLPHSEPVNVVFFTNRADISFANGEYFPNICVGREIVDFIKSFSTPRYTPEQVEEFSQLLSSHRLSPSLSTDFYHVNNIKKRITDQEEARQERERQKIRDINRDVHAKADAKRLNHLRGQYSQSKEILQPKTDVQFRCGQRNE</sequence>
<feature type="domain" description="NERD" evidence="2">
    <location>
        <begin position="23"/>
        <end position="142"/>
    </location>
</feature>
<evidence type="ECO:0000313" key="3">
    <source>
        <dbReference type="EMBL" id="QIC71714.1"/>
    </source>
</evidence>
<proteinExistence type="predicted"/>
<name>A0A6C0Y657_9GAMM</name>
<reference evidence="3 4" key="1">
    <citation type="submission" date="2019-09" db="EMBL/GenBank/DDBJ databases">
        <title>Non-baumannii Acinetobacter spp. carrying blaNDM-1 isolated in China.</title>
        <authorList>
            <person name="Cui C."/>
            <person name="Chen C."/>
            <person name="Sun J."/>
            <person name="Liu Y."/>
        </authorList>
    </citation>
    <scope>NUCLEOTIDE SEQUENCE [LARGE SCALE GENOMIC DNA]</scope>
    <source>
        <strain evidence="3 4">B18</strain>
        <plasmid evidence="4">pb18-1</plasmid>
    </source>
</reference>
<protein>
    <recommendedName>
        <fullName evidence="2">NERD domain-containing protein</fullName>
    </recommendedName>
</protein>
<gene>
    <name evidence="3" type="ORF">FSC09_15065</name>
</gene>
<dbReference type="PROSITE" id="PS50965">
    <property type="entry name" value="NERD"/>
    <property type="match status" value="1"/>
</dbReference>
<accession>A0A6C0Y657</accession>
<evidence type="ECO:0000313" key="4">
    <source>
        <dbReference type="Proteomes" id="UP000503440"/>
    </source>
</evidence>
<dbReference type="AlphaFoldDB" id="A0A6C0Y657"/>
<feature type="region of interest" description="Disordered" evidence="1">
    <location>
        <begin position="208"/>
        <end position="228"/>
    </location>
</feature>
<dbReference type="EMBL" id="CP044456">
    <property type="protein sequence ID" value="QIC71714.1"/>
    <property type="molecule type" value="Genomic_DNA"/>
</dbReference>
<organism evidence="3 4">
    <name type="scientific">Acinetobacter indicus</name>
    <dbReference type="NCBI Taxonomy" id="756892"/>
    <lineage>
        <taxon>Bacteria</taxon>
        <taxon>Pseudomonadati</taxon>
        <taxon>Pseudomonadota</taxon>
        <taxon>Gammaproteobacteria</taxon>
        <taxon>Moraxellales</taxon>
        <taxon>Moraxellaceae</taxon>
        <taxon>Acinetobacter</taxon>
    </lineage>
</organism>
<evidence type="ECO:0000256" key="1">
    <source>
        <dbReference type="SAM" id="MobiDB-lite"/>
    </source>
</evidence>
<dbReference type="RefSeq" id="WP_163146372.1">
    <property type="nucleotide sequence ID" value="NZ_CP044456.1"/>
</dbReference>
<geneLocation type="plasmid" evidence="4">
    <name>pb18-1</name>
</geneLocation>